<dbReference type="STRING" id="1836467.BTR34_02050"/>
<reference evidence="2" key="1">
    <citation type="submission" date="2016-06" db="EMBL/GenBank/DDBJ databases">
        <authorList>
            <person name="Zhan P."/>
        </authorList>
    </citation>
    <scope>NUCLEOTIDE SEQUENCE [LARGE SCALE GENOMIC DNA]</scope>
    <source>
        <strain evidence="2">T28</strain>
    </source>
</reference>
<gene>
    <name evidence="1" type="ORF">A9200_10475</name>
</gene>
<dbReference type="EMBL" id="LZFP01000050">
    <property type="protein sequence ID" value="OBR35623.1"/>
    <property type="molecule type" value="Genomic_DNA"/>
</dbReference>
<protein>
    <recommendedName>
        <fullName evidence="3">PAP2 superfamily protein</fullName>
    </recommendedName>
</protein>
<comment type="caution">
    <text evidence="1">The sequence shown here is derived from an EMBL/GenBank/DDBJ whole genome shotgun (WGS) entry which is preliminary data.</text>
</comment>
<evidence type="ECO:0000313" key="2">
    <source>
        <dbReference type="Proteomes" id="UP000092164"/>
    </source>
</evidence>
<name>A0A1B7YYU8_9FLAO</name>
<evidence type="ECO:0000313" key="1">
    <source>
        <dbReference type="EMBL" id="OBR35623.1"/>
    </source>
</evidence>
<proteinExistence type="predicted"/>
<evidence type="ECO:0008006" key="3">
    <source>
        <dbReference type="Google" id="ProtNLM"/>
    </source>
</evidence>
<organism evidence="1 2">
    <name type="scientific">Maribacter hydrothermalis</name>
    <dbReference type="NCBI Taxonomy" id="1836467"/>
    <lineage>
        <taxon>Bacteria</taxon>
        <taxon>Pseudomonadati</taxon>
        <taxon>Bacteroidota</taxon>
        <taxon>Flavobacteriia</taxon>
        <taxon>Flavobacteriales</taxon>
        <taxon>Flavobacteriaceae</taxon>
        <taxon>Maribacter</taxon>
    </lineage>
</organism>
<dbReference type="AlphaFoldDB" id="A0A1B7YYU8"/>
<accession>A0A1B7YYU8</accession>
<keyword evidence="2" id="KW-1185">Reference proteome</keyword>
<dbReference type="Proteomes" id="UP000092164">
    <property type="component" value="Unassembled WGS sequence"/>
</dbReference>
<sequence length="67" mass="7489">MSSKVHWASDYPLALLIGYVVGKTAANRRIKKMNTNELGLNTPHEIKMDFNLGQLGTYQTFGVSITF</sequence>